<dbReference type="PANTHER" id="PTHR11895:SF7">
    <property type="entry name" value="GLUTAMYL-TRNA(GLN) AMIDOTRANSFERASE SUBUNIT A, MITOCHONDRIAL"/>
    <property type="match status" value="1"/>
</dbReference>
<dbReference type="GO" id="GO:0003824">
    <property type="term" value="F:catalytic activity"/>
    <property type="evidence" value="ECO:0007669"/>
    <property type="project" value="InterPro"/>
</dbReference>
<name>A0A937RJE4_9ACTN</name>
<comment type="similarity">
    <text evidence="1">Belongs to the amidase family.</text>
</comment>
<gene>
    <name evidence="3" type="ORF">I7412_40670</name>
</gene>
<protein>
    <submittedName>
        <fullName evidence="3">Amidase</fullName>
    </submittedName>
</protein>
<dbReference type="Gene3D" id="3.90.1300.10">
    <property type="entry name" value="Amidase signature (AS) domain"/>
    <property type="match status" value="1"/>
</dbReference>
<evidence type="ECO:0000313" key="3">
    <source>
        <dbReference type="EMBL" id="MBL7633363.1"/>
    </source>
</evidence>
<feature type="domain" description="Amidase" evidence="2">
    <location>
        <begin position="28"/>
        <end position="455"/>
    </location>
</feature>
<dbReference type="InterPro" id="IPR036928">
    <property type="entry name" value="AS_sf"/>
</dbReference>
<dbReference type="Proteomes" id="UP000604475">
    <property type="component" value="Unassembled WGS sequence"/>
</dbReference>
<dbReference type="PROSITE" id="PS00571">
    <property type="entry name" value="AMIDASES"/>
    <property type="match status" value="1"/>
</dbReference>
<dbReference type="PANTHER" id="PTHR11895">
    <property type="entry name" value="TRANSAMIDASE"/>
    <property type="match status" value="1"/>
</dbReference>
<comment type="caution">
    <text evidence="3">The sequence shown here is derived from an EMBL/GenBank/DDBJ whole genome shotgun (WGS) entry which is preliminary data.</text>
</comment>
<dbReference type="InterPro" id="IPR020556">
    <property type="entry name" value="Amidase_CS"/>
</dbReference>
<proteinExistence type="inferred from homology"/>
<dbReference type="Pfam" id="PF01425">
    <property type="entry name" value="Amidase"/>
    <property type="match status" value="1"/>
</dbReference>
<keyword evidence="4" id="KW-1185">Reference proteome</keyword>
<dbReference type="AlphaFoldDB" id="A0A937RJE4"/>
<evidence type="ECO:0000313" key="4">
    <source>
        <dbReference type="Proteomes" id="UP000604475"/>
    </source>
</evidence>
<evidence type="ECO:0000256" key="1">
    <source>
        <dbReference type="ARBA" id="ARBA00009199"/>
    </source>
</evidence>
<dbReference type="RefSeq" id="WP_203002174.1">
    <property type="nucleotide sequence ID" value="NZ_JADWYU010000251.1"/>
</dbReference>
<organism evidence="3 4">
    <name type="scientific">Frankia nepalensis</name>
    <dbReference type="NCBI Taxonomy" id="1836974"/>
    <lineage>
        <taxon>Bacteria</taxon>
        <taxon>Bacillati</taxon>
        <taxon>Actinomycetota</taxon>
        <taxon>Actinomycetes</taxon>
        <taxon>Frankiales</taxon>
        <taxon>Frankiaceae</taxon>
        <taxon>Frankia</taxon>
    </lineage>
</organism>
<reference evidence="3" key="1">
    <citation type="submission" date="2020-12" db="EMBL/GenBank/DDBJ databases">
        <title>Genomic characterization of non-nitrogen-fixing Frankia strains.</title>
        <authorList>
            <person name="Carlos-Shanley C."/>
            <person name="Guerra T."/>
            <person name="Hahn D."/>
        </authorList>
    </citation>
    <scope>NUCLEOTIDE SEQUENCE</scope>
    <source>
        <strain evidence="3">CN6</strain>
    </source>
</reference>
<dbReference type="InterPro" id="IPR023631">
    <property type="entry name" value="Amidase_dom"/>
</dbReference>
<dbReference type="SUPFAM" id="SSF75304">
    <property type="entry name" value="Amidase signature (AS) enzymes"/>
    <property type="match status" value="1"/>
</dbReference>
<accession>A0A937RJE4</accession>
<dbReference type="InterPro" id="IPR000120">
    <property type="entry name" value="Amidase"/>
</dbReference>
<evidence type="ECO:0000259" key="2">
    <source>
        <dbReference type="Pfam" id="PF01425"/>
    </source>
</evidence>
<dbReference type="EMBL" id="JAEACQ010000380">
    <property type="protein sequence ID" value="MBL7633363.1"/>
    <property type="molecule type" value="Genomic_DNA"/>
</dbReference>
<sequence>MVDDLEVAAGDATAQAELVRRGDVTPAELVEAAARRIEALDPAVGALVHTRFEQALREAHGELPDGPFRGVPMVLKDAVQHSAGDPYQHGTRFLRDRTWVSPADSELTRRYRAAGFVIVGRSKVPELTSATTTEPLAHGPARNPWNLDHSTGGSSGGSAAAVAAGMVPVGHANDMGGSIRIPASCCGLVGLKPTRDRMSLAPAGQYWGPLTHEHVVCHSVRDTAAILDATAGPVPGDLHTAPPPARAWAAEVGAPVAPLRVGLLTGQPDGEPFHPDCAAAAQAAGRLLEELGHAVEPVSADGLAGDGAGRWAFHLVTAVGIAQAVAGWERLLGEPVTDLEPMNATLVEHGRAVSGIELLAAIDDLAAWSRRITAAYAGYDVLLSPTIPIPPIRLGVADPTQPVQVQGPLHAQIASLVLPYDVTGQPAISLPLATGADGLPIGVQLAARHGREDVLIALASALEQAAPWSARRSPVATSAL</sequence>